<accession>A0A4R1B9S3</accession>
<evidence type="ECO:0000256" key="2">
    <source>
        <dbReference type="ARBA" id="ARBA00022692"/>
    </source>
</evidence>
<feature type="transmembrane region" description="Helical" evidence="5">
    <location>
        <begin position="83"/>
        <end position="104"/>
    </location>
</feature>
<dbReference type="RefSeq" id="WP_132692831.1">
    <property type="nucleotide sequence ID" value="NZ_SKBU01000038.1"/>
</dbReference>
<dbReference type="Proteomes" id="UP000295244">
    <property type="component" value="Unassembled WGS sequence"/>
</dbReference>
<keyword evidence="3 5" id="KW-1133">Transmembrane helix</keyword>
<evidence type="ECO:0000256" key="1">
    <source>
        <dbReference type="ARBA" id="ARBA00004141"/>
    </source>
</evidence>
<protein>
    <submittedName>
        <fullName evidence="6">DoxX family protein</fullName>
    </submittedName>
</protein>
<dbReference type="EMBL" id="SKBU01000038">
    <property type="protein sequence ID" value="TCJ13663.1"/>
    <property type="molecule type" value="Genomic_DNA"/>
</dbReference>
<feature type="transmembrane region" description="Helical" evidence="5">
    <location>
        <begin position="109"/>
        <end position="129"/>
    </location>
</feature>
<gene>
    <name evidence="6" type="ORF">E0L93_14700</name>
</gene>
<keyword evidence="2 5" id="KW-0812">Transmembrane</keyword>
<dbReference type="OrthoDB" id="5243575at2"/>
<comment type="subcellular location">
    <subcellularLocation>
        <location evidence="1">Membrane</location>
        <topology evidence="1">Multi-pass membrane protein</topology>
    </subcellularLocation>
</comment>
<dbReference type="InterPro" id="IPR032808">
    <property type="entry name" value="DoxX"/>
</dbReference>
<evidence type="ECO:0000256" key="3">
    <source>
        <dbReference type="ARBA" id="ARBA00022989"/>
    </source>
</evidence>
<comment type="caution">
    <text evidence="6">The sequence shown here is derived from an EMBL/GenBank/DDBJ whole genome shotgun (WGS) entry which is preliminary data.</text>
</comment>
<evidence type="ECO:0000313" key="6">
    <source>
        <dbReference type="EMBL" id="TCJ13663.1"/>
    </source>
</evidence>
<dbReference type="GO" id="GO:0016020">
    <property type="term" value="C:membrane"/>
    <property type="evidence" value="ECO:0007669"/>
    <property type="project" value="UniProtKB-SubCell"/>
</dbReference>
<proteinExistence type="predicted"/>
<feature type="transmembrane region" description="Helical" evidence="5">
    <location>
        <begin position="26"/>
        <end position="45"/>
    </location>
</feature>
<dbReference type="PANTHER" id="PTHR39157:SF1">
    <property type="entry name" value="DOXX FAMILY PROTEIN"/>
    <property type="match status" value="1"/>
</dbReference>
<organism evidence="6 7">
    <name type="scientific">Rubrobacter taiwanensis</name>
    <dbReference type="NCBI Taxonomy" id="185139"/>
    <lineage>
        <taxon>Bacteria</taxon>
        <taxon>Bacillati</taxon>
        <taxon>Actinomycetota</taxon>
        <taxon>Rubrobacteria</taxon>
        <taxon>Rubrobacterales</taxon>
        <taxon>Rubrobacteraceae</taxon>
        <taxon>Rubrobacter</taxon>
    </lineage>
</organism>
<evidence type="ECO:0000256" key="4">
    <source>
        <dbReference type="ARBA" id="ARBA00023136"/>
    </source>
</evidence>
<keyword evidence="4 5" id="KW-0472">Membrane</keyword>
<feature type="transmembrane region" description="Helical" evidence="5">
    <location>
        <begin position="135"/>
        <end position="157"/>
    </location>
</feature>
<dbReference type="Pfam" id="PF07681">
    <property type="entry name" value="DoxX"/>
    <property type="match status" value="1"/>
</dbReference>
<sequence length="200" mass="21617">MNAEARRSQIPEPNITRFLFADARMAPVWLLVRLYLGILWLMSGWGKLFDPAWTGAEAGAAVRGFSQGALQLTGGEHPQVTGWYAWFLESIVIPNATLFSYLVVFGEILVGAALIAGLFTGIAAFFGGFMNASFMFAGTAGANPLMFILAILLMMSWRVAGHWGLDRWALPLIGVPGAPGPLLRRERTTGGRGEEADSQA</sequence>
<name>A0A4R1B9S3_9ACTN</name>
<keyword evidence="7" id="KW-1185">Reference proteome</keyword>
<evidence type="ECO:0000256" key="5">
    <source>
        <dbReference type="SAM" id="Phobius"/>
    </source>
</evidence>
<evidence type="ECO:0000313" key="7">
    <source>
        <dbReference type="Proteomes" id="UP000295244"/>
    </source>
</evidence>
<dbReference type="AlphaFoldDB" id="A0A4R1B9S3"/>
<reference evidence="6 7" key="1">
    <citation type="submission" date="2019-03" db="EMBL/GenBank/DDBJ databases">
        <title>Whole genome sequence of a novel Rubrobacter taiwanensis strain, isolated from Yellowstone National Park.</title>
        <authorList>
            <person name="Freed S."/>
            <person name="Ramaley R.F."/>
            <person name="Kyndt J.A."/>
        </authorList>
    </citation>
    <scope>NUCLEOTIDE SEQUENCE [LARGE SCALE GENOMIC DNA]</scope>
    <source>
        <strain evidence="6 7">Yellowstone</strain>
    </source>
</reference>
<dbReference type="PANTHER" id="PTHR39157">
    <property type="entry name" value="INTEGRAL MEMBRANE PROTEIN-RELATED"/>
    <property type="match status" value="1"/>
</dbReference>